<evidence type="ECO:0000313" key="4">
    <source>
        <dbReference type="EMBL" id="TFE22687.1"/>
    </source>
</evidence>
<dbReference type="OrthoDB" id="9810250at2"/>
<dbReference type="RefSeq" id="WP_135154264.1">
    <property type="nucleotide sequence ID" value="NZ_SOMN01000043.1"/>
</dbReference>
<dbReference type="AlphaFoldDB" id="A0A4Y8LQ66"/>
<dbReference type="Pfam" id="PF00440">
    <property type="entry name" value="TetR_N"/>
    <property type="match status" value="1"/>
</dbReference>
<dbReference type="EMBL" id="SOMN01000043">
    <property type="protein sequence ID" value="TFE22687.1"/>
    <property type="molecule type" value="Genomic_DNA"/>
</dbReference>
<evidence type="ECO:0000259" key="3">
    <source>
        <dbReference type="PROSITE" id="PS50977"/>
    </source>
</evidence>
<proteinExistence type="predicted"/>
<dbReference type="InterPro" id="IPR009057">
    <property type="entry name" value="Homeodomain-like_sf"/>
</dbReference>
<organism evidence="4 5">
    <name type="scientific">Cohnella luojiensis</name>
    <dbReference type="NCBI Taxonomy" id="652876"/>
    <lineage>
        <taxon>Bacteria</taxon>
        <taxon>Bacillati</taxon>
        <taxon>Bacillota</taxon>
        <taxon>Bacilli</taxon>
        <taxon>Bacillales</taxon>
        <taxon>Paenibacillaceae</taxon>
        <taxon>Cohnella</taxon>
    </lineage>
</organism>
<feature type="DNA-binding region" description="H-T-H motif" evidence="2">
    <location>
        <begin position="33"/>
        <end position="52"/>
    </location>
</feature>
<keyword evidence="5" id="KW-1185">Reference proteome</keyword>
<gene>
    <name evidence="4" type="ORF">E2980_21295</name>
</gene>
<reference evidence="4 5" key="1">
    <citation type="submission" date="2019-03" db="EMBL/GenBank/DDBJ databases">
        <title>Cohnella endophytica sp. nov., a novel endophytic bacterium isolated from bark of Sonneratia apetala.</title>
        <authorList>
            <person name="Tuo L."/>
        </authorList>
    </citation>
    <scope>NUCLEOTIDE SEQUENCE [LARGE SCALE GENOMIC DNA]</scope>
    <source>
        <strain evidence="4 5">CCTCC AB 208254</strain>
    </source>
</reference>
<dbReference type="Gene3D" id="1.10.357.10">
    <property type="entry name" value="Tetracycline Repressor, domain 2"/>
    <property type="match status" value="1"/>
</dbReference>
<dbReference type="SUPFAM" id="SSF46689">
    <property type="entry name" value="Homeodomain-like"/>
    <property type="match status" value="1"/>
</dbReference>
<dbReference type="InterPro" id="IPR050624">
    <property type="entry name" value="HTH-type_Tx_Regulator"/>
</dbReference>
<dbReference type="PROSITE" id="PS50977">
    <property type="entry name" value="HTH_TETR_2"/>
    <property type="match status" value="1"/>
</dbReference>
<dbReference type="GO" id="GO:0003677">
    <property type="term" value="F:DNA binding"/>
    <property type="evidence" value="ECO:0007669"/>
    <property type="project" value="UniProtKB-UniRule"/>
</dbReference>
<dbReference type="PANTHER" id="PTHR43479:SF7">
    <property type="entry name" value="TETR-FAMILY TRANSCRIPTIONAL REGULATOR"/>
    <property type="match status" value="1"/>
</dbReference>
<sequence>MKDKTDPRIIRTKLLLRNALIDLLDEKGFEGTTIRDLMQKAGLNRGTFYLHYRDKYDLLEQSKEDMLKEILEIVKDIDPIQIMKYAERNEPHPAFLELFDFFTLNAVFFKVLLGPKGDPAYPVQVRQIMQKHIINKLSLLQSAHIPVPREFIIAYLASANLGVIQHWLENGMQLSPQEMALLITRMTTFGPLKTFGLKGEA</sequence>
<dbReference type="InterPro" id="IPR001647">
    <property type="entry name" value="HTH_TetR"/>
</dbReference>
<dbReference type="Pfam" id="PF14278">
    <property type="entry name" value="TetR_C_8"/>
    <property type="match status" value="1"/>
</dbReference>
<evidence type="ECO:0000313" key="5">
    <source>
        <dbReference type="Proteomes" id="UP000297900"/>
    </source>
</evidence>
<name>A0A4Y8LQ66_9BACL</name>
<dbReference type="InterPro" id="IPR039532">
    <property type="entry name" value="TetR_C_Firmicutes"/>
</dbReference>
<dbReference type="Proteomes" id="UP000297900">
    <property type="component" value="Unassembled WGS sequence"/>
</dbReference>
<evidence type="ECO:0000256" key="2">
    <source>
        <dbReference type="PROSITE-ProRule" id="PRU00335"/>
    </source>
</evidence>
<accession>A0A4Y8LQ66</accession>
<feature type="domain" description="HTH tetR-type" evidence="3">
    <location>
        <begin position="10"/>
        <end position="70"/>
    </location>
</feature>
<keyword evidence="1 2" id="KW-0238">DNA-binding</keyword>
<comment type="caution">
    <text evidence="4">The sequence shown here is derived from an EMBL/GenBank/DDBJ whole genome shotgun (WGS) entry which is preliminary data.</text>
</comment>
<protein>
    <submittedName>
        <fullName evidence="4">TetR/AcrR family transcriptional regulator</fullName>
    </submittedName>
</protein>
<dbReference type="PANTHER" id="PTHR43479">
    <property type="entry name" value="ACREF/ENVCD OPERON REPRESSOR-RELATED"/>
    <property type="match status" value="1"/>
</dbReference>
<evidence type="ECO:0000256" key="1">
    <source>
        <dbReference type="ARBA" id="ARBA00023125"/>
    </source>
</evidence>
<dbReference type="PRINTS" id="PR00455">
    <property type="entry name" value="HTHTETR"/>
</dbReference>